<keyword evidence="7" id="KW-0472">Membrane</keyword>
<dbReference type="PANTHER" id="PTHR30582">
    <property type="entry name" value="L,D-TRANSPEPTIDASE"/>
    <property type="match status" value="1"/>
</dbReference>
<accession>A0A7K0K2W4</accession>
<sequence length="489" mass="52602">MSENLTPQLEIRGIVKPKRRWPAVLAVSAVVLAGGLTTGGFAYATHYQNLALPNTVIGGTKVGGLTPQEVSKKLQDNCENLKVKFSGAATGSFSLAELGLNCDVPATTAAVMTANDNLRGVLASTLVERRVEAKFTLDESKATAAARKLSAGTPGSVSDPSLTFDGATGQFTVTAGAPGQGIDPKQVSAAAVETWKQQQDGSTKVEFTEVQPLAPAPELGQWAETANGLISPRVYLIGRGIGHVIEPTEKAQWIEITENGPTINQAQVLSWLKTFTDEFVDVKADAGERQFTKDGKLLTMTKMAWNSKLVSNNAEIAQGITESLNSGKSFRGVFTMETKEGSYNDQRLDTDLPTPPYSPKAQEVWVSVDLTNHTTTAWKGNQVIWGPVAVVHGSIPSPTYPGIFHIQSKWETNRMRGEGWDGEYDVWSPWTMYYSGSYAIHGAASRANWVQTNYGGSHGCVNMKPAEAAELYQLVEVGTTVVIHRGGKL</sequence>
<dbReference type="InterPro" id="IPR038063">
    <property type="entry name" value="Transpep_catalytic_dom"/>
</dbReference>
<feature type="transmembrane region" description="Helical" evidence="7">
    <location>
        <begin position="21"/>
        <end position="44"/>
    </location>
</feature>
<dbReference type="GO" id="GO:0018104">
    <property type="term" value="P:peptidoglycan-protein cross-linking"/>
    <property type="evidence" value="ECO:0007669"/>
    <property type="project" value="TreeGrafter"/>
</dbReference>
<dbReference type="GO" id="GO:0008360">
    <property type="term" value="P:regulation of cell shape"/>
    <property type="evidence" value="ECO:0007669"/>
    <property type="project" value="UniProtKB-UniRule"/>
</dbReference>
<dbReference type="Gene3D" id="2.40.440.10">
    <property type="entry name" value="L,D-transpeptidase catalytic domain-like"/>
    <property type="match status" value="1"/>
</dbReference>
<dbReference type="Proteomes" id="UP000442535">
    <property type="component" value="Unassembled WGS sequence"/>
</dbReference>
<dbReference type="PANTHER" id="PTHR30582:SF2">
    <property type="entry name" value="L,D-TRANSPEPTIDASE YCIB-RELATED"/>
    <property type="match status" value="1"/>
</dbReference>
<gene>
    <name evidence="9" type="ORF">FYJ63_05850</name>
</gene>
<dbReference type="PROSITE" id="PS52029">
    <property type="entry name" value="LD_TPASE"/>
    <property type="match status" value="1"/>
</dbReference>
<organism evidence="9 10">
    <name type="scientific">Mobiluncus porci</name>
    <dbReference type="NCBI Taxonomy" id="2652278"/>
    <lineage>
        <taxon>Bacteria</taxon>
        <taxon>Bacillati</taxon>
        <taxon>Actinomycetota</taxon>
        <taxon>Actinomycetes</taxon>
        <taxon>Actinomycetales</taxon>
        <taxon>Actinomycetaceae</taxon>
        <taxon>Mobiluncus</taxon>
    </lineage>
</organism>
<evidence type="ECO:0000313" key="9">
    <source>
        <dbReference type="EMBL" id="MST49759.1"/>
    </source>
</evidence>
<feature type="active site" description="Nucleophile" evidence="6">
    <location>
        <position position="460"/>
    </location>
</feature>
<dbReference type="CDD" id="cd16913">
    <property type="entry name" value="YkuD_like"/>
    <property type="match status" value="1"/>
</dbReference>
<dbReference type="GO" id="GO:0071972">
    <property type="term" value="F:peptidoglycan L,D-transpeptidase activity"/>
    <property type="evidence" value="ECO:0007669"/>
    <property type="project" value="TreeGrafter"/>
</dbReference>
<dbReference type="GO" id="GO:0016740">
    <property type="term" value="F:transferase activity"/>
    <property type="evidence" value="ECO:0007669"/>
    <property type="project" value="UniProtKB-KW"/>
</dbReference>
<dbReference type="GO" id="GO:0005576">
    <property type="term" value="C:extracellular region"/>
    <property type="evidence" value="ECO:0007669"/>
    <property type="project" value="TreeGrafter"/>
</dbReference>
<dbReference type="AlphaFoldDB" id="A0A7K0K2W4"/>
<dbReference type="EMBL" id="VUMY01000009">
    <property type="protein sequence ID" value="MST49759.1"/>
    <property type="molecule type" value="Genomic_DNA"/>
</dbReference>
<keyword evidence="4 6" id="KW-0573">Peptidoglycan synthesis</keyword>
<evidence type="ECO:0000256" key="2">
    <source>
        <dbReference type="ARBA" id="ARBA00022679"/>
    </source>
</evidence>
<keyword evidence="3 6" id="KW-0133">Cell shape</keyword>
<keyword evidence="10" id="KW-1185">Reference proteome</keyword>
<name>A0A7K0K2W4_9ACTO</name>
<dbReference type="InterPro" id="IPR005490">
    <property type="entry name" value="LD_TPept_cat_dom"/>
</dbReference>
<keyword evidence="7" id="KW-1133">Transmembrane helix</keyword>
<evidence type="ECO:0000256" key="6">
    <source>
        <dbReference type="PROSITE-ProRule" id="PRU01373"/>
    </source>
</evidence>
<dbReference type="Pfam" id="PF03734">
    <property type="entry name" value="YkuD"/>
    <property type="match status" value="1"/>
</dbReference>
<evidence type="ECO:0000256" key="3">
    <source>
        <dbReference type="ARBA" id="ARBA00022960"/>
    </source>
</evidence>
<dbReference type="SUPFAM" id="SSF141523">
    <property type="entry name" value="L,D-transpeptidase catalytic domain-like"/>
    <property type="match status" value="1"/>
</dbReference>
<evidence type="ECO:0000259" key="8">
    <source>
        <dbReference type="PROSITE" id="PS52029"/>
    </source>
</evidence>
<evidence type="ECO:0000256" key="5">
    <source>
        <dbReference type="ARBA" id="ARBA00023316"/>
    </source>
</evidence>
<reference evidence="9 10" key="1">
    <citation type="submission" date="2019-08" db="EMBL/GenBank/DDBJ databases">
        <title>In-depth cultivation of the pig gut microbiome towards novel bacterial diversity and tailored functional studies.</title>
        <authorList>
            <person name="Wylensek D."/>
            <person name="Hitch T.C.A."/>
            <person name="Clavel T."/>
        </authorList>
    </citation>
    <scope>NUCLEOTIDE SEQUENCE [LARGE SCALE GENOMIC DNA]</scope>
    <source>
        <strain evidence="9 10">RF-GAM-744-WT-7</strain>
    </source>
</reference>
<evidence type="ECO:0000256" key="4">
    <source>
        <dbReference type="ARBA" id="ARBA00022984"/>
    </source>
</evidence>
<evidence type="ECO:0000256" key="1">
    <source>
        <dbReference type="ARBA" id="ARBA00004752"/>
    </source>
</evidence>
<dbReference type="RefSeq" id="WP_154544752.1">
    <property type="nucleotide sequence ID" value="NZ_VUMY01000009.1"/>
</dbReference>
<comment type="pathway">
    <text evidence="1 6">Cell wall biogenesis; peptidoglycan biosynthesis.</text>
</comment>
<dbReference type="UniPathway" id="UPA00219"/>
<keyword evidence="5 6" id="KW-0961">Cell wall biogenesis/degradation</keyword>
<proteinExistence type="predicted"/>
<feature type="domain" description="L,D-TPase catalytic" evidence="8">
    <location>
        <begin position="364"/>
        <end position="484"/>
    </location>
</feature>
<protein>
    <submittedName>
        <fullName evidence="9">L,D-transpeptidase</fullName>
    </submittedName>
</protein>
<evidence type="ECO:0000256" key="7">
    <source>
        <dbReference type="SAM" id="Phobius"/>
    </source>
</evidence>
<comment type="caution">
    <text evidence="9">The sequence shown here is derived from an EMBL/GenBank/DDBJ whole genome shotgun (WGS) entry which is preliminary data.</text>
</comment>
<dbReference type="GO" id="GO:0071555">
    <property type="term" value="P:cell wall organization"/>
    <property type="evidence" value="ECO:0007669"/>
    <property type="project" value="UniProtKB-UniRule"/>
</dbReference>
<evidence type="ECO:0000313" key="10">
    <source>
        <dbReference type="Proteomes" id="UP000442535"/>
    </source>
</evidence>
<feature type="active site" description="Proton donor/acceptor" evidence="6">
    <location>
        <position position="441"/>
    </location>
</feature>
<keyword evidence="2" id="KW-0808">Transferase</keyword>
<dbReference type="InterPro" id="IPR050979">
    <property type="entry name" value="LD-transpeptidase"/>
</dbReference>
<keyword evidence="7" id="KW-0812">Transmembrane</keyword>